<name>A0ABQ9HNM6_9NEOP</name>
<evidence type="ECO:0000313" key="1">
    <source>
        <dbReference type="EMBL" id="KAJ8885975.1"/>
    </source>
</evidence>
<proteinExistence type="predicted"/>
<accession>A0ABQ9HNM6</accession>
<protein>
    <submittedName>
        <fullName evidence="1">Uncharacterized protein</fullName>
    </submittedName>
</protein>
<organism evidence="1 2">
    <name type="scientific">Dryococelus australis</name>
    <dbReference type="NCBI Taxonomy" id="614101"/>
    <lineage>
        <taxon>Eukaryota</taxon>
        <taxon>Metazoa</taxon>
        <taxon>Ecdysozoa</taxon>
        <taxon>Arthropoda</taxon>
        <taxon>Hexapoda</taxon>
        <taxon>Insecta</taxon>
        <taxon>Pterygota</taxon>
        <taxon>Neoptera</taxon>
        <taxon>Polyneoptera</taxon>
        <taxon>Phasmatodea</taxon>
        <taxon>Verophasmatodea</taxon>
        <taxon>Anareolatae</taxon>
        <taxon>Phasmatidae</taxon>
        <taxon>Eurycanthinae</taxon>
        <taxon>Dryococelus</taxon>
    </lineage>
</organism>
<dbReference type="EMBL" id="JARBHB010000004">
    <property type="protein sequence ID" value="KAJ8885975.1"/>
    <property type="molecule type" value="Genomic_DNA"/>
</dbReference>
<keyword evidence="2" id="KW-1185">Reference proteome</keyword>
<gene>
    <name evidence="1" type="ORF">PR048_012181</name>
</gene>
<reference evidence="1 2" key="1">
    <citation type="submission" date="2023-02" db="EMBL/GenBank/DDBJ databases">
        <title>LHISI_Scaffold_Assembly.</title>
        <authorList>
            <person name="Stuart O.P."/>
            <person name="Cleave R."/>
            <person name="Magrath M.J.L."/>
            <person name="Mikheyev A.S."/>
        </authorList>
    </citation>
    <scope>NUCLEOTIDE SEQUENCE [LARGE SCALE GENOMIC DNA]</scope>
    <source>
        <strain evidence="1">Daus_M_001</strain>
        <tissue evidence="1">Leg muscle</tissue>
    </source>
</reference>
<comment type="caution">
    <text evidence="1">The sequence shown here is derived from an EMBL/GenBank/DDBJ whole genome shotgun (WGS) entry which is preliminary data.</text>
</comment>
<dbReference type="Proteomes" id="UP001159363">
    <property type="component" value="Chromosome X"/>
</dbReference>
<sequence>MKQYKKNYIYCGLTISIKLKYFRTSNYAKREELLKSWLIEAPDGLGIQDSAASNGYITRLKERNNICNAKHERESSIGEHCHGSKHSKLWLTVMLVTKTCGRENYHL</sequence>
<evidence type="ECO:0000313" key="2">
    <source>
        <dbReference type="Proteomes" id="UP001159363"/>
    </source>
</evidence>